<keyword evidence="1" id="KW-1133">Transmembrane helix</keyword>
<gene>
    <name evidence="2" type="ORF">BU23DRAFT_308442</name>
</gene>
<organism evidence="2 3">
    <name type="scientific">Bimuria novae-zelandiae CBS 107.79</name>
    <dbReference type="NCBI Taxonomy" id="1447943"/>
    <lineage>
        <taxon>Eukaryota</taxon>
        <taxon>Fungi</taxon>
        <taxon>Dikarya</taxon>
        <taxon>Ascomycota</taxon>
        <taxon>Pezizomycotina</taxon>
        <taxon>Dothideomycetes</taxon>
        <taxon>Pleosporomycetidae</taxon>
        <taxon>Pleosporales</taxon>
        <taxon>Massarineae</taxon>
        <taxon>Didymosphaeriaceae</taxon>
        <taxon>Bimuria</taxon>
    </lineage>
</organism>
<keyword evidence="1" id="KW-0812">Transmembrane</keyword>
<dbReference type="AlphaFoldDB" id="A0A6A5UQ28"/>
<protein>
    <submittedName>
        <fullName evidence="2">Uncharacterized protein</fullName>
    </submittedName>
</protein>
<evidence type="ECO:0000313" key="2">
    <source>
        <dbReference type="EMBL" id="KAF1966975.1"/>
    </source>
</evidence>
<keyword evidence="3" id="KW-1185">Reference proteome</keyword>
<dbReference type="Proteomes" id="UP000800036">
    <property type="component" value="Unassembled WGS sequence"/>
</dbReference>
<keyword evidence="1" id="KW-0472">Membrane</keyword>
<name>A0A6A5UQ28_9PLEO</name>
<reference evidence="2" key="1">
    <citation type="journal article" date="2020" name="Stud. Mycol.">
        <title>101 Dothideomycetes genomes: a test case for predicting lifestyles and emergence of pathogens.</title>
        <authorList>
            <person name="Haridas S."/>
            <person name="Albert R."/>
            <person name="Binder M."/>
            <person name="Bloem J."/>
            <person name="Labutti K."/>
            <person name="Salamov A."/>
            <person name="Andreopoulos B."/>
            <person name="Baker S."/>
            <person name="Barry K."/>
            <person name="Bills G."/>
            <person name="Bluhm B."/>
            <person name="Cannon C."/>
            <person name="Castanera R."/>
            <person name="Culley D."/>
            <person name="Daum C."/>
            <person name="Ezra D."/>
            <person name="Gonzalez J."/>
            <person name="Henrissat B."/>
            <person name="Kuo A."/>
            <person name="Liang C."/>
            <person name="Lipzen A."/>
            <person name="Lutzoni F."/>
            <person name="Magnuson J."/>
            <person name="Mondo S."/>
            <person name="Nolan M."/>
            <person name="Ohm R."/>
            <person name="Pangilinan J."/>
            <person name="Park H.-J."/>
            <person name="Ramirez L."/>
            <person name="Alfaro M."/>
            <person name="Sun H."/>
            <person name="Tritt A."/>
            <person name="Yoshinaga Y."/>
            <person name="Zwiers L.-H."/>
            <person name="Turgeon B."/>
            <person name="Goodwin S."/>
            <person name="Spatafora J."/>
            <person name="Crous P."/>
            <person name="Grigoriev I."/>
        </authorList>
    </citation>
    <scope>NUCLEOTIDE SEQUENCE</scope>
    <source>
        <strain evidence="2">CBS 107.79</strain>
    </source>
</reference>
<accession>A0A6A5UQ28</accession>
<sequence length="145" mass="15753">MRRTSRLHDSTPFQDFMLCEVGCFGSTIRLTAKLLRSRAACRPAGFDVFDPCHVRDGVGEPCSILSTVHCPGYPAWTGCGVVRRIRSHRPPFLTLQTPDYNATTVVAPMPALISPTGRLIVLSVTCVGLLLFTLASTKSLSTGCR</sequence>
<evidence type="ECO:0000256" key="1">
    <source>
        <dbReference type="SAM" id="Phobius"/>
    </source>
</evidence>
<dbReference type="EMBL" id="ML976739">
    <property type="protein sequence ID" value="KAF1966975.1"/>
    <property type="molecule type" value="Genomic_DNA"/>
</dbReference>
<evidence type="ECO:0000313" key="3">
    <source>
        <dbReference type="Proteomes" id="UP000800036"/>
    </source>
</evidence>
<proteinExistence type="predicted"/>
<feature type="transmembrane region" description="Helical" evidence="1">
    <location>
        <begin position="119"/>
        <end position="137"/>
    </location>
</feature>